<evidence type="ECO:0000259" key="1">
    <source>
        <dbReference type="Pfam" id="PF07085"/>
    </source>
</evidence>
<dbReference type="InterPro" id="IPR028979">
    <property type="entry name" value="Ser_kin/Pase_Hpr-like_N_sf"/>
</dbReference>
<accession>A0A1H9YAD8</accession>
<sequence length="121" mass="13209">MKLSQIISLLEGEVIFGEELLNKEISQAYGADLLSDVLAYAKSGILLLTGLVNIQVVRTAEMLDLGGIVVVRGKKVDEGTIELAKECQIPLIRTNKTMFESCGILYKNGILPVELTKSNKE</sequence>
<dbReference type="InterPro" id="IPR010766">
    <property type="entry name" value="DRTGG"/>
</dbReference>
<dbReference type="Pfam" id="PF07085">
    <property type="entry name" value="DRTGG"/>
    <property type="match status" value="1"/>
</dbReference>
<evidence type="ECO:0000313" key="3">
    <source>
        <dbReference type="Proteomes" id="UP000243819"/>
    </source>
</evidence>
<dbReference type="Proteomes" id="UP000243819">
    <property type="component" value="Unassembled WGS sequence"/>
</dbReference>
<dbReference type="OrthoDB" id="9800390at2"/>
<keyword evidence="3" id="KW-1185">Reference proteome</keyword>
<dbReference type="STRING" id="1120990.SAMN03080614_100228"/>
<dbReference type="SUPFAM" id="SSF75138">
    <property type="entry name" value="HprK N-terminal domain-like"/>
    <property type="match status" value="1"/>
</dbReference>
<dbReference type="EMBL" id="FOIF01000002">
    <property type="protein sequence ID" value="SES65368.1"/>
    <property type="molecule type" value="Genomic_DNA"/>
</dbReference>
<gene>
    <name evidence="2" type="ORF">SAMN03080614_100228</name>
</gene>
<proteinExistence type="predicted"/>
<dbReference type="RefSeq" id="WP_091348048.1">
    <property type="nucleotide sequence ID" value="NZ_FOIF01000002.1"/>
</dbReference>
<dbReference type="AlphaFoldDB" id="A0A1H9YAD8"/>
<organism evidence="2 3">
    <name type="scientific">Anaerobranca gottschalkii DSM 13577</name>
    <dbReference type="NCBI Taxonomy" id="1120990"/>
    <lineage>
        <taxon>Bacteria</taxon>
        <taxon>Bacillati</taxon>
        <taxon>Bacillota</taxon>
        <taxon>Clostridia</taxon>
        <taxon>Eubacteriales</taxon>
        <taxon>Proteinivoracaceae</taxon>
        <taxon>Anaerobranca</taxon>
    </lineage>
</organism>
<protein>
    <submittedName>
        <fullName evidence="2">DRTGG domain-containing protein</fullName>
    </submittedName>
</protein>
<feature type="domain" description="DRTGG" evidence="1">
    <location>
        <begin position="6"/>
        <end position="101"/>
    </location>
</feature>
<dbReference type="Gene3D" id="3.40.1390.20">
    <property type="entry name" value="HprK N-terminal domain-like"/>
    <property type="match status" value="1"/>
</dbReference>
<name>A0A1H9YAD8_9FIRM</name>
<reference evidence="3" key="1">
    <citation type="submission" date="2016-10" db="EMBL/GenBank/DDBJ databases">
        <authorList>
            <person name="Varghese N."/>
            <person name="Submissions S."/>
        </authorList>
    </citation>
    <scope>NUCLEOTIDE SEQUENCE [LARGE SCALE GENOMIC DNA]</scope>
    <source>
        <strain evidence="3">DSM 13577</strain>
    </source>
</reference>
<evidence type="ECO:0000313" key="2">
    <source>
        <dbReference type="EMBL" id="SES65368.1"/>
    </source>
</evidence>